<sequence>MTAQTQSESQVRLGLDRVAINGRSEILLCASLFYFRIPSPLWRERMEQLKAFGYNAIDVYFPWNHHEQEEGIWDFTGERDVAAFLALASDAGLRVVARPGPYICSEWDGGALPAYLLAKDGIRLRDNDPQFLAHVARWYDKILPLLKRFEPGAGGTVVAVQLDNELDFYSCADPTGYISALRDLALGHGIRVPLIACAGQGGLTEAGGDAEGVLPTCNFYPDNRDPEFETLALAYKRELTLRGLPLLVTETNRSHFLLRRLLSCGVKLLGPYLQASGTDFGFTNAINNWGKPMAFMTSDYDFGGMISPEGHVREEAYEGRLLSRLLRLYGEDLAEAAPLDADETSDAAERHEWRERGFDAGPYRLGLRGGGRLIFVSDTTRELCLMLPEAVSLAPWGVEGAISSSTAELCEAAGGEDGCVLVFHTAEDADGKVSLEFAEQPTAVSAERADVSMTDTGCTIAIGGHIRASCEFAWEDGRRMNVFVIPRRDALLLEGIDADRRQLTFGTPPVDPGGSPALELPWHASEIEPHLPLPAASAAMAEGYECLEKSGIYRGFAWYSYTVAGGGVTHGEDSISLRPLAGLLVAGASDIVSLYADGDYAGTFVPAGASRYLPLPAGRSPVGLAARVEIWGHSNFDDPRLPALRLHATKGIRGLTAVTSERDLSKGWRYRRTTDPSPDPARVAADADDEHWPMAGFGGWHPNDPRTLEYYRRTVTFEPGLDSRTLWVPGLESRLAVFVDGAEAGTVEPGDPWLSLAPWIGAEGGARQLTLALERRLGVAAGKPVLLEGGKAVLGSLRSAGERELLASASLAEPDAAHAEFPYALESGGVAWLYASLPDAGSGGGWRATAAGACLKLTAFAGDRLVGRLWLPGGEERPAMSGGSPDSFYVPGAWLLEAADRRLRLLVEAVVPGQPGELRALGFAAV</sequence>
<dbReference type="Pfam" id="PF01301">
    <property type="entry name" value="Glyco_hydro_35"/>
    <property type="match status" value="1"/>
</dbReference>
<comment type="similarity">
    <text evidence="1 2">Belongs to the glycosyl hydrolase 35 family.</text>
</comment>
<evidence type="ECO:0000256" key="1">
    <source>
        <dbReference type="ARBA" id="ARBA00009809"/>
    </source>
</evidence>
<dbReference type="EMBL" id="JAPDHZ010000004">
    <property type="protein sequence ID" value="MDG0793423.1"/>
    <property type="molecule type" value="Genomic_DNA"/>
</dbReference>
<dbReference type="InterPro" id="IPR017853">
    <property type="entry name" value="GH"/>
</dbReference>
<feature type="domain" description="Glycoside hydrolase 35 catalytic" evidence="3">
    <location>
        <begin position="19"/>
        <end position="317"/>
    </location>
</feature>
<evidence type="ECO:0000313" key="5">
    <source>
        <dbReference type="Proteomes" id="UP001153387"/>
    </source>
</evidence>
<dbReference type="GO" id="GO:0004553">
    <property type="term" value="F:hydrolase activity, hydrolyzing O-glycosyl compounds"/>
    <property type="evidence" value="ECO:0007669"/>
    <property type="project" value="InterPro"/>
</dbReference>
<keyword evidence="5" id="KW-1185">Reference proteome</keyword>
<name>A0A9X4KK13_9BACL</name>
<evidence type="ECO:0000256" key="2">
    <source>
        <dbReference type="RuleBase" id="RU003679"/>
    </source>
</evidence>
<evidence type="ECO:0000259" key="3">
    <source>
        <dbReference type="Pfam" id="PF01301"/>
    </source>
</evidence>
<dbReference type="PANTHER" id="PTHR23421">
    <property type="entry name" value="BETA-GALACTOSIDASE RELATED"/>
    <property type="match status" value="1"/>
</dbReference>
<dbReference type="RefSeq" id="WP_277567204.1">
    <property type="nucleotide sequence ID" value="NZ_JAPDHZ010000004.1"/>
</dbReference>
<dbReference type="Gene3D" id="2.60.120.260">
    <property type="entry name" value="Galactose-binding domain-like"/>
    <property type="match status" value="1"/>
</dbReference>
<organism evidence="4 5">
    <name type="scientific">Cohnella ginsengisoli</name>
    <dbReference type="NCBI Taxonomy" id="425004"/>
    <lineage>
        <taxon>Bacteria</taxon>
        <taxon>Bacillati</taxon>
        <taxon>Bacillota</taxon>
        <taxon>Bacilli</taxon>
        <taxon>Bacillales</taxon>
        <taxon>Paenibacillaceae</taxon>
        <taxon>Cohnella</taxon>
    </lineage>
</organism>
<gene>
    <name evidence="4" type="ORF">OMP38_23215</name>
</gene>
<protein>
    <submittedName>
        <fullName evidence="4">Beta-galactosidase</fullName>
    </submittedName>
</protein>
<evidence type="ECO:0000313" key="4">
    <source>
        <dbReference type="EMBL" id="MDG0793423.1"/>
    </source>
</evidence>
<accession>A0A9X4KK13</accession>
<dbReference type="SUPFAM" id="SSF51445">
    <property type="entry name" value="(Trans)glycosidases"/>
    <property type="match status" value="1"/>
</dbReference>
<comment type="caution">
    <text evidence="4">The sequence shown here is derived from an EMBL/GenBank/DDBJ whole genome shotgun (WGS) entry which is preliminary data.</text>
</comment>
<dbReference type="PRINTS" id="PR00742">
    <property type="entry name" value="GLHYDRLASE35"/>
</dbReference>
<dbReference type="Gene3D" id="3.20.20.80">
    <property type="entry name" value="Glycosidases"/>
    <property type="match status" value="1"/>
</dbReference>
<reference evidence="4 5" key="1">
    <citation type="submission" date="2022-10" db="EMBL/GenBank/DDBJ databases">
        <title>Comparative genomic analysis of Cohnella hashimotonis sp. nov., isolated from the International Space Station.</title>
        <authorList>
            <person name="Simpson A."/>
            <person name="Venkateswaran K."/>
        </authorList>
    </citation>
    <scope>NUCLEOTIDE SEQUENCE [LARGE SCALE GENOMIC DNA]</scope>
    <source>
        <strain evidence="4 5">DSM 18997</strain>
    </source>
</reference>
<dbReference type="AlphaFoldDB" id="A0A9X4KK13"/>
<dbReference type="GO" id="GO:0005975">
    <property type="term" value="P:carbohydrate metabolic process"/>
    <property type="evidence" value="ECO:0007669"/>
    <property type="project" value="InterPro"/>
</dbReference>
<dbReference type="Proteomes" id="UP001153387">
    <property type="component" value="Unassembled WGS sequence"/>
</dbReference>
<dbReference type="InterPro" id="IPR031330">
    <property type="entry name" value="Gly_Hdrlase_35_cat"/>
</dbReference>
<proteinExistence type="inferred from homology"/>
<dbReference type="InterPro" id="IPR001944">
    <property type="entry name" value="Glycoside_Hdrlase_35"/>
</dbReference>